<reference evidence="1" key="1">
    <citation type="submission" date="2020-03" db="EMBL/GenBank/DDBJ databases">
        <title>The deep terrestrial virosphere.</title>
        <authorList>
            <person name="Holmfeldt K."/>
            <person name="Nilsson E."/>
            <person name="Simone D."/>
            <person name="Lopez-Fernandez M."/>
            <person name="Wu X."/>
            <person name="de Brujin I."/>
            <person name="Lundin D."/>
            <person name="Andersson A."/>
            <person name="Bertilsson S."/>
            <person name="Dopson M."/>
        </authorList>
    </citation>
    <scope>NUCLEOTIDE SEQUENCE</scope>
    <source>
        <strain evidence="1">MM415B02461</strain>
    </source>
</reference>
<gene>
    <name evidence="1" type="ORF">MM415B02461_0007</name>
</gene>
<organism evidence="1">
    <name type="scientific">viral metagenome</name>
    <dbReference type="NCBI Taxonomy" id="1070528"/>
    <lineage>
        <taxon>unclassified sequences</taxon>
        <taxon>metagenomes</taxon>
        <taxon>organismal metagenomes</taxon>
    </lineage>
</organism>
<sequence length="157" mass="17879">MISEDTNDLLKKSMQLHEKDVLEEKETTIQAGTQAVFVECDSWVNTKRPPISPMAILTLRGAEEDNKNRTLDYFLIFSTGSDKGSKFNRKKALKFVADLGLGKDDDFPSFLKQLVDERRCIQVDVEITIKGDNSYYNVTPIRLLGADEMKVEKELPF</sequence>
<dbReference type="AlphaFoldDB" id="A0A6M3LA22"/>
<evidence type="ECO:0000313" key="1">
    <source>
        <dbReference type="EMBL" id="QJA90005.1"/>
    </source>
</evidence>
<proteinExistence type="predicted"/>
<protein>
    <submittedName>
        <fullName evidence="1">Uncharacterized protein</fullName>
    </submittedName>
</protein>
<name>A0A6M3LA22_9ZZZZ</name>
<accession>A0A6M3LA22</accession>
<dbReference type="EMBL" id="MT142884">
    <property type="protein sequence ID" value="QJA90005.1"/>
    <property type="molecule type" value="Genomic_DNA"/>
</dbReference>